<evidence type="ECO:0000256" key="1">
    <source>
        <dbReference type="SAM" id="MobiDB-lite"/>
    </source>
</evidence>
<dbReference type="AlphaFoldDB" id="A0A6G0TA46"/>
<organism evidence="2 3">
    <name type="scientific">Aphis glycines</name>
    <name type="common">Soybean aphid</name>
    <dbReference type="NCBI Taxonomy" id="307491"/>
    <lineage>
        <taxon>Eukaryota</taxon>
        <taxon>Metazoa</taxon>
        <taxon>Ecdysozoa</taxon>
        <taxon>Arthropoda</taxon>
        <taxon>Hexapoda</taxon>
        <taxon>Insecta</taxon>
        <taxon>Pterygota</taxon>
        <taxon>Neoptera</taxon>
        <taxon>Paraneoptera</taxon>
        <taxon>Hemiptera</taxon>
        <taxon>Sternorrhyncha</taxon>
        <taxon>Aphidomorpha</taxon>
        <taxon>Aphidoidea</taxon>
        <taxon>Aphididae</taxon>
        <taxon>Aphidini</taxon>
        <taxon>Aphis</taxon>
        <taxon>Aphis</taxon>
    </lineage>
</organism>
<evidence type="ECO:0008006" key="4">
    <source>
        <dbReference type="Google" id="ProtNLM"/>
    </source>
</evidence>
<dbReference type="EMBL" id="VYZN01000048">
    <property type="protein sequence ID" value="KAE9528873.1"/>
    <property type="molecule type" value="Genomic_DNA"/>
</dbReference>
<dbReference type="PANTHER" id="PTHR10773">
    <property type="entry name" value="DNA-DIRECTED RNA POLYMERASES I, II, AND III SUBUNIT RPABC2"/>
    <property type="match status" value="1"/>
</dbReference>
<dbReference type="OrthoDB" id="7460492at2759"/>
<feature type="compositionally biased region" description="Polar residues" evidence="1">
    <location>
        <begin position="1"/>
        <end position="11"/>
    </location>
</feature>
<dbReference type="GO" id="GO:0003676">
    <property type="term" value="F:nucleic acid binding"/>
    <property type="evidence" value="ECO:0007669"/>
    <property type="project" value="InterPro"/>
</dbReference>
<evidence type="ECO:0000313" key="3">
    <source>
        <dbReference type="Proteomes" id="UP000475862"/>
    </source>
</evidence>
<feature type="region of interest" description="Disordered" evidence="1">
    <location>
        <begin position="1"/>
        <end position="25"/>
    </location>
</feature>
<keyword evidence="3" id="KW-1185">Reference proteome</keyword>
<evidence type="ECO:0000313" key="2">
    <source>
        <dbReference type="EMBL" id="KAE9528873.1"/>
    </source>
</evidence>
<accession>A0A6G0TA46</accession>
<name>A0A6G0TA46_APHGL</name>
<gene>
    <name evidence="2" type="ORF">AGLY_012448</name>
</gene>
<dbReference type="Gene3D" id="3.30.420.10">
    <property type="entry name" value="Ribonuclease H-like superfamily/Ribonuclease H"/>
    <property type="match status" value="1"/>
</dbReference>
<proteinExistence type="predicted"/>
<feature type="compositionally biased region" description="Basic and acidic residues" evidence="1">
    <location>
        <begin position="12"/>
        <end position="25"/>
    </location>
</feature>
<protein>
    <recommendedName>
        <fullName evidence="4">Tc1-like transposase DDE domain-containing protein</fullName>
    </recommendedName>
</protein>
<dbReference type="InterPro" id="IPR036397">
    <property type="entry name" value="RNaseH_sf"/>
</dbReference>
<comment type="caution">
    <text evidence="2">The sequence shown here is derived from an EMBL/GenBank/DDBJ whole genome shotgun (WGS) entry which is preliminary data.</text>
</comment>
<dbReference type="PANTHER" id="PTHR10773:SF19">
    <property type="match status" value="1"/>
</dbReference>
<reference evidence="2 3" key="1">
    <citation type="submission" date="2019-08" db="EMBL/GenBank/DDBJ databases">
        <title>The genome of the soybean aphid Biotype 1, its phylome, world population structure and adaptation to the North American continent.</title>
        <authorList>
            <person name="Giordano R."/>
            <person name="Donthu R.K."/>
            <person name="Hernandez A.G."/>
            <person name="Wright C.L."/>
            <person name="Zimin A.V."/>
        </authorList>
    </citation>
    <scope>NUCLEOTIDE SEQUENCE [LARGE SCALE GENOMIC DNA]</scope>
    <source>
        <tissue evidence="2">Whole aphids</tissue>
    </source>
</reference>
<sequence>MGSLTTTQKTTIGREKKTSQKNKDKNDAEISKTMIYASFDLQAVLTLPYAGDAQIYFSIKLSIMNFTVYDSRKKGICYLWDETHGKKGSVEIKTCLLKYLKSLPGEIEHVVFYACGGQNRNQNVFADLLYAVNTVGNIKKVDLKFMESGHSYLEADSIHATIERYRRHRNLYVPSDYKCLIESGDTRPVIYLDVTWMNQNHSRNHIWQNDMDSEGFKVPTGKGDRLIVCHAGAAKFGFISSSKLIFNSKNNGDYHSQMNSEIFHDWFYNMLLLLEEPCVIIIDNIPHHSVLMDNVPKSNAKKCEVQKWLYEKGIDFSPLETLAELREKVKMAAPREKRY</sequence>
<dbReference type="Proteomes" id="UP000475862">
    <property type="component" value="Unassembled WGS sequence"/>
</dbReference>